<keyword evidence="3" id="KW-1185">Reference proteome</keyword>
<accession>A0A975GWN2</accession>
<dbReference type="PANTHER" id="PTHR14015">
    <property type="entry name" value="OPIOID GROWTH FACTOR RECEPTOR OGFR ZETA-TYPE OPIOID RECEPTOR"/>
    <property type="match status" value="1"/>
</dbReference>
<organism evidence="2 3">
    <name type="scientific">Brevundimonas goettingensis</name>
    <dbReference type="NCBI Taxonomy" id="2774190"/>
    <lineage>
        <taxon>Bacteria</taxon>
        <taxon>Pseudomonadati</taxon>
        <taxon>Pseudomonadota</taxon>
        <taxon>Alphaproteobacteria</taxon>
        <taxon>Caulobacterales</taxon>
        <taxon>Caulobacteraceae</taxon>
        <taxon>Brevundimonas</taxon>
    </lineage>
</organism>
<evidence type="ECO:0000259" key="1">
    <source>
        <dbReference type="Pfam" id="PF04664"/>
    </source>
</evidence>
<dbReference type="PANTHER" id="PTHR14015:SF2">
    <property type="entry name" value="OPIOID GROWTH FACTOR RECEPTOR (OGFR) CONSERVED DOMAIN-CONTAINING PROTEIN"/>
    <property type="match status" value="1"/>
</dbReference>
<evidence type="ECO:0000313" key="3">
    <source>
        <dbReference type="Proteomes" id="UP000663918"/>
    </source>
</evidence>
<dbReference type="EMBL" id="CP062222">
    <property type="protein sequence ID" value="QTC92802.1"/>
    <property type="molecule type" value="Genomic_DNA"/>
</dbReference>
<protein>
    <recommendedName>
        <fullName evidence="1">Opioid growth factor receptor (OGFr) conserved domain-containing protein</fullName>
    </recommendedName>
</protein>
<reference evidence="2" key="1">
    <citation type="submission" date="2020-09" db="EMBL/GenBank/DDBJ databases">
        <title>Brevundimonas sp. LVF2 isolated from a puddle in Goettingen, Germany.</title>
        <authorList>
            <person name="Friedrich I."/>
            <person name="Klassen A."/>
            <person name="Hannes N."/>
            <person name="Schneider D."/>
            <person name="Hertel R."/>
            <person name="Daniel R."/>
        </authorList>
    </citation>
    <scope>NUCLEOTIDE SEQUENCE</scope>
    <source>
        <strain evidence="2">LVF2</strain>
    </source>
</reference>
<dbReference type="Pfam" id="PF04664">
    <property type="entry name" value="OGFr_N"/>
    <property type="match status" value="1"/>
</dbReference>
<dbReference type="GO" id="GO:0140625">
    <property type="term" value="F:opioid growth factor receptor activity"/>
    <property type="evidence" value="ECO:0007669"/>
    <property type="project" value="InterPro"/>
</dbReference>
<dbReference type="InterPro" id="IPR039574">
    <property type="entry name" value="OGFr"/>
</dbReference>
<dbReference type="InterPro" id="IPR006757">
    <property type="entry name" value="OGF_rcpt"/>
</dbReference>
<feature type="domain" description="Opioid growth factor receptor (OGFr) conserved" evidence="1">
    <location>
        <begin position="30"/>
        <end position="86"/>
    </location>
</feature>
<evidence type="ECO:0000313" key="2">
    <source>
        <dbReference type="EMBL" id="QTC92802.1"/>
    </source>
</evidence>
<dbReference type="RefSeq" id="WP_207932081.1">
    <property type="nucleotide sequence ID" value="NZ_CP062222.1"/>
</dbReference>
<gene>
    <name evidence="2" type="ORF">IFJ75_08120</name>
</gene>
<proteinExistence type="predicted"/>
<dbReference type="AlphaFoldDB" id="A0A975GWN2"/>
<dbReference type="Proteomes" id="UP000663918">
    <property type="component" value="Chromosome"/>
</dbReference>
<sequence>MSEVVAFLEGTGADGRGRPIETVLAFTPTELERHHDFIQWLFPLAEPSRAVPGSPVLTPADIAAVRGSIPAQANLRRAAAMMADFYDRSGHWLEPSDHNHLRITRIIRSLRLLAGPEPADAFRSRIERRVETAGATIGERTRAFWTQA</sequence>
<dbReference type="KEGG" id="bgoe:IFJ75_08120"/>
<name>A0A975GWN2_9CAUL</name>
<dbReference type="GO" id="GO:0016020">
    <property type="term" value="C:membrane"/>
    <property type="evidence" value="ECO:0007669"/>
    <property type="project" value="InterPro"/>
</dbReference>